<dbReference type="Proteomes" id="UP000784294">
    <property type="component" value="Unassembled WGS sequence"/>
</dbReference>
<comment type="caution">
    <text evidence="1">The sequence shown here is derived from an EMBL/GenBank/DDBJ whole genome shotgun (WGS) entry which is preliminary data.</text>
</comment>
<protein>
    <submittedName>
        <fullName evidence="1">Uncharacterized protein</fullName>
    </submittedName>
</protein>
<accession>A0A448X9P3</accession>
<keyword evidence="2" id="KW-1185">Reference proteome</keyword>
<reference evidence="1" key="1">
    <citation type="submission" date="2018-11" db="EMBL/GenBank/DDBJ databases">
        <authorList>
            <consortium name="Pathogen Informatics"/>
        </authorList>
    </citation>
    <scope>NUCLEOTIDE SEQUENCE</scope>
</reference>
<sequence>MAGPTSHPPLHLRRIQPPVPVTASQHNCAAPVVQTLAAVVARSSLHPCLWPQASDSLSQPPRPDRRQHGLNFIVGKHWAMRVASGGWETPDPI</sequence>
<name>A0A448X9P3_9PLAT</name>
<dbReference type="EMBL" id="CAAALY010125692">
    <property type="protein sequence ID" value="VEL31725.1"/>
    <property type="molecule type" value="Genomic_DNA"/>
</dbReference>
<gene>
    <name evidence="1" type="ORF">PXEA_LOCUS25165</name>
</gene>
<proteinExistence type="predicted"/>
<dbReference type="AlphaFoldDB" id="A0A448X9P3"/>
<evidence type="ECO:0000313" key="2">
    <source>
        <dbReference type="Proteomes" id="UP000784294"/>
    </source>
</evidence>
<organism evidence="1 2">
    <name type="scientific">Protopolystoma xenopodis</name>
    <dbReference type="NCBI Taxonomy" id="117903"/>
    <lineage>
        <taxon>Eukaryota</taxon>
        <taxon>Metazoa</taxon>
        <taxon>Spiralia</taxon>
        <taxon>Lophotrochozoa</taxon>
        <taxon>Platyhelminthes</taxon>
        <taxon>Monogenea</taxon>
        <taxon>Polyopisthocotylea</taxon>
        <taxon>Polystomatidea</taxon>
        <taxon>Polystomatidae</taxon>
        <taxon>Protopolystoma</taxon>
    </lineage>
</organism>
<evidence type="ECO:0000313" key="1">
    <source>
        <dbReference type="EMBL" id="VEL31725.1"/>
    </source>
</evidence>